<keyword evidence="3" id="KW-1185">Reference proteome</keyword>
<dbReference type="Pfam" id="PF01370">
    <property type="entry name" value="Epimerase"/>
    <property type="match status" value="1"/>
</dbReference>
<reference evidence="2" key="1">
    <citation type="journal article" date="2014" name="Int. J. Syst. Evol. Microbiol.">
        <title>Complete genome sequence of Corynebacterium casei LMG S-19264T (=DSM 44701T), isolated from a smear-ripened cheese.</title>
        <authorList>
            <consortium name="US DOE Joint Genome Institute (JGI-PGF)"/>
            <person name="Walter F."/>
            <person name="Albersmeier A."/>
            <person name="Kalinowski J."/>
            <person name="Ruckert C."/>
        </authorList>
    </citation>
    <scope>NUCLEOTIDE SEQUENCE</scope>
    <source>
        <strain evidence="2">KCTC 23430</strain>
    </source>
</reference>
<feature type="domain" description="NAD-dependent epimerase/dehydratase" evidence="1">
    <location>
        <begin position="3"/>
        <end position="223"/>
    </location>
</feature>
<dbReference type="AlphaFoldDB" id="A0A919CIC4"/>
<evidence type="ECO:0000313" key="2">
    <source>
        <dbReference type="EMBL" id="GHD27623.1"/>
    </source>
</evidence>
<dbReference type="GO" id="GO:0004029">
    <property type="term" value="F:aldehyde dehydrogenase (NAD+) activity"/>
    <property type="evidence" value="ECO:0007669"/>
    <property type="project" value="TreeGrafter"/>
</dbReference>
<dbReference type="GO" id="GO:0005737">
    <property type="term" value="C:cytoplasm"/>
    <property type="evidence" value="ECO:0007669"/>
    <property type="project" value="TreeGrafter"/>
</dbReference>
<dbReference type="Gene3D" id="3.40.50.720">
    <property type="entry name" value="NAD(P)-binding Rossmann-like Domain"/>
    <property type="match status" value="1"/>
</dbReference>
<dbReference type="SUPFAM" id="SSF51735">
    <property type="entry name" value="NAD(P)-binding Rossmann-fold domains"/>
    <property type="match status" value="1"/>
</dbReference>
<protein>
    <submittedName>
        <fullName evidence="2">Oxidoreductase</fullName>
    </submittedName>
</protein>
<proteinExistence type="predicted"/>
<dbReference type="EMBL" id="BMYM01000001">
    <property type="protein sequence ID" value="GHD27623.1"/>
    <property type="molecule type" value="Genomic_DNA"/>
</dbReference>
<dbReference type="PANTHER" id="PTHR48079:SF6">
    <property type="entry name" value="NAD(P)-BINDING DOMAIN-CONTAINING PROTEIN-RELATED"/>
    <property type="match status" value="1"/>
</dbReference>
<accession>A0A919CIC4</accession>
<dbReference type="RefSeq" id="WP_189475029.1">
    <property type="nucleotide sequence ID" value="NZ_BMYM01000001.1"/>
</dbReference>
<reference evidence="2" key="2">
    <citation type="submission" date="2020-09" db="EMBL/GenBank/DDBJ databases">
        <authorList>
            <person name="Sun Q."/>
            <person name="Kim S."/>
        </authorList>
    </citation>
    <scope>NUCLEOTIDE SEQUENCE</scope>
    <source>
        <strain evidence="2">KCTC 23430</strain>
    </source>
</reference>
<dbReference type="Proteomes" id="UP000644693">
    <property type="component" value="Unassembled WGS sequence"/>
</dbReference>
<sequence length="343" mass="36657">MHVLVTGATGFVGFHTVMALIRSGHSVRFAVRNREKMIALYTPFGVDVGDCVVADVTDEEGIASAMRGVDGVVHTAAMVSLDANKAEAVYNTNVNGTRNVVGQALAHNIDRILTISSVTALYRPGASSLNENSSPTAADSAYGRSKVEADAYVRERVSEGAPIATCYPATVLGPNDPAFSEGSQGIAIFYNQGIIVTDGGIQIIDVRDLAELNVRLLEEGETGPWVAGGHYLPWRTLGTVMDKVSGQRLRRLPVPASLLRVMGSAVDVIACFIPMDTPFTAEGARYATQWVPVDDRKIRRRMNFEYRALESTLAATTRGLVAGGHIAPRWATGLGSPESHASE</sequence>
<comment type="caution">
    <text evidence="2">The sequence shown here is derived from an EMBL/GenBank/DDBJ whole genome shotgun (WGS) entry which is preliminary data.</text>
</comment>
<gene>
    <name evidence="2" type="ORF">GCM10007053_06170</name>
</gene>
<dbReference type="InterPro" id="IPR051783">
    <property type="entry name" value="NAD(P)-dependent_oxidoreduct"/>
</dbReference>
<evidence type="ECO:0000259" key="1">
    <source>
        <dbReference type="Pfam" id="PF01370"/>
    </source>
</evidence>
<organism evidence="2 3">
    <name type="scientific">Parahalioglobus pacificus</name>
    <dbReference type="NCBI Taxonomy" id="930806"/>
    <lineage>
        <taxon>Bacteria</taxon>
        <taxon>Pseudomonadati</taxon>
        <taxon>Pseudomonadota</taxon>
        <taxon>Gammaproteobacteria</taxon>
        <taxon>Cellvibrionales</taxon>
        <taxon>Halieaceae</taxon>
        <taxon>Parahalioglobus</taxon>
    </lineage>
</organism>
<dbReference type="PANTHER" id="PTHR48079">
    <property type="entry name" value="PROTEIN YEEZ"/>
    <property type="match status" value="1"/>
</dbReference>
<dbReference type="InterPro" id="IPR001509">
    <property type="entry name" value="Epimerase_deHydtase"/>
</dbReference>
<dbReference type="InterPro" id="IPR036291">
    <property type="entry name" value="NAD(P)-bd_dom_sf"/>
</dbReference>
<evidence type="ECO:0000313" key="3">
    <source>
        <dbReference type="Proteomes" id="UP000644693"/>
    </source>
</evidence>
<name>A0A919CIC4_9GAMM</name>